<dbReference type="GO" id="GO:0016787">
    <property type="term" value="F:hydrolase activity"/>
    <property type="evidence" value="ECO:0007669"/>
    <property type="project" value="UniProtKB-KW"/>
</dbReference>
<dbReference type="EMBL" id="JACOOI010000006">
    <property type="protein sequence ID" value="MBC5642698.1"/>
    <property type="molecule type" value="Genomic_DNA"/>
</dbReference>
<accession>A0ABR7DZ59</accession>
<sequence>MNMSLSRRTFIKSSVISVLGIPFMQGCRFIDSGENEDDSLFMLFRNPPVTSKPFVRWWWNGDKVTAKEILRELDIMKAAGIGGVEINPIRFPGGDDLGIPSLEWLSPEWIEMVKTALKGAEERGMICDIIVGSGWPFGGEFLQPEEQTQLMTQTAQKVKGPGKIQLKTADLLKDASPQVGSKYEGSTSELHSLCLAPVEMNTFSPGKDIPFEKGAEVITVELPEGEHILYALVKVTGFQAVINGAPGAAGPVLNHYNQVAVEKFLNRMSDHLFPAIQGLKGFRAMFCDSMELEGANWCHDFAEEFQRRRGYDVTPYLPFILYKVGHMGHAIEGAAATALSGEAKEEVDRVRYDFFVTCMDIVRDRFLKPYTQWCNKYNFKSRVQAYGREFHPLEASLEVDIPECETWFWNADSCDKDAFVKSPTNTNVNKFVASAAHYSGKRLVSCEEITNTNNAFNASLEKIKMTGDQSNLSGVTHSILHGFNYSPLEVPFPGWIMYGAFLNERNSWWPYFNLWATYKSRVSTVLQESDFFADIAVMHPLADMWTIHGPQRDPFPSLHYPSYQYHVWEAIHQNGNSCDYISENIIQQSSFKKGNLVFNNRKYNTLMLLEVESMMPTTAETLVEFVKAGGKLIFVGKEPYKSPGFKDHQANDERVRQAIGRIRESNPSQVFSVEAPVEMIPWFRQVQQQCGIVPYMKIDAPSPYISQIRHQTKDKDIYFITNCNPEDEIRIQATFEANGRTPWLWNPETGERTPYPVSSGSTLQIDLGPAASKLIVFEETKGAKISIPALPLQSSSPVELNGWTVRMAHINGESAKRELDTLVDFSANPETQSFSGDLYYEKTVDNAAGFNYLDLGKVYGVSEVTLNGENLGCKWYGNRVYQLPEHLAKAPVKSLQIKITTTVGNYLKATPENKIGQAWTHHQKWAPTGMLGPVKLM</sequence>
<reference evidence="1 2" key="1">
    <citation type="submission" date="2020-08" db="EMBL/GenBank/DDBJ databases">
        <title>Genome public.</title>
        <authorList>
            <person name="Liu C."/>
            <person name="Sun Q."/>
        </authorList>
    </citation>
    <scope>NUCLEOTIDE SEQUENCE [LARGE SCALE GENOMIC DNA]</scope>
    <source>
        <strain evidence="1 2">BX2</strain>
    </source>
</reference>
<dbReference type="PANTHER" id="PTHR36848:SF2">
    <property type="entry name" value="SECRETED PROTEIN"/>
    <property type="match status" value="1"/>
</dbReference>
<gene>
    <name evidence="1" type="ORF">H8S77_07335</name>
</gene>
<dbReference type="InterPro" id="IPR053161">
    <property type="entry name" value="Ulvan_degrading_GH"/>
</dbReference>
<proteinExistence type="predicted"/>
<dbReference type="Proteomes" id="UP000644010">
    <property type="component" value="Unassembled WGS sequence"/>
</dbReference>
<dbReference type="Pfam" id="PF17132">
    <property type="entry name" value="Glyco_hydro_106"/>
    <property type="match status" value="2"/>
</dbReference>
<dbReference type="RefSeq" id="WP_186958878.1">
    <property type="nucleotide sequence ID" value="NZ_JACOOI010000006.1"/>
</dbReference>
<evidence type="ECO:0000313" key="2">
    <source>
        <dbReference type="Proteomes" id="UP000644010"/>
    </source>
</evidence>
<protein>
    <submittedName>
        <fullName evidence="1">Glycoside hydrolase family 2</fullName>
    </submittedName>
</protein>
<keyword evidence="1" id="KW-0378">Hydrolase</keyword>
<organism evidence="1 2">
    <name type="scientific">Parabacteroides segnis</name>
    <dbReference type="NCBI Taxonomy" id="2763058"/>
    <lineage>
        <taxon>Bacteria</taxon>
        <taxon>Pseudomonadati</taxon>
        <taxon>Bacteroidota</taxon>
        <taxon>Bacteroidia</taxon>
        <taxon>Bacteroidales</taxon>
        <taxon>Tannerellaceae</taxon>
        <taxon>Parabacteroides</taxon>
    </lineage>
</organism>
<comment type="caution">
    <text evidence="1">The sequence shown here is derived from an EMBL/GenBank/DDBJ whole genome shotgun (WGS) entry which is preliminary data.</text>
</comment>
<dbReference type="PANTHER" id="PTHR36848">
    <property type="entry name" value="DNA-BINDING PROTEIN (PUTATIVE SECRETED PROTEIN)-RELATED"/>
    <property type="match status" value="1"/>
</dbReference>
<dbReference type="Gene3D" id="3.40.50.880">
    <property type="match status" value="1"/>
</dbReference>
<keyword evidence="2" id="KW-1185">Reference proteome</keyword>
<evidence type="ECO:0000313" key="1">
    <source>
        <dbReference type="EMBL" id="MBC5642698.1"/>
    </source>
</evidence>
<name>A0ABR7DZ59_9BACT</name>
<dbReference type="InterPro" id="IPR029062">
    <property type="entry name" value="Class_I_gatase-like"/>
</dbReference>
<dbReference type="PROSITE" id="PS51257">
    <property type="entry name" value="PROKAR_LIPOPROTEIN"/>
    <property type="match status" value="1"/>
</dbReference>